<keyword evidence="2" id="KW-0472">Membrane</keyword>
<organism evidence="4 5">
    <name type="scientific">Streptomyces zhihengii</name>
    <dbReference type="NCBI Taxonomy" id="1818004"/>
    <lineage>
        <taxon>Bacteria</taxon>
        <taxon>Bacillati</taxon>
        <taxon>Actinomycetota</taxon>
        <taxon>Actinomycetes</taxon>
        <taxon>Kitasatosporales</taxon>
        <taxon>Streptomycetaceae</taxon>
        <taxon>Streptomyces</taxon>
    </lineage>
</organism>
<dbReference type="EMBL" id="JAFEJA010000001">
    <property type="protein sequence ID" value="MBM9619606.1"/>
    <property type="molecule type" value="Genomic_DNA"/>
</dbReference>
<feature type="region of interest" description="Disordered" evidence="1">
    <location>
        <begin position="82"/>
        <end position="122"/>
    </location>
</feature>
<feature type="compositionally biased region" description="Basic and acidic residues" evidence="1">
    <location>
        <begin position="245"/>
        <end position="268"/>
    </location>
</feature>
<dbReference type="SMART" id="SM00306">
    <property type="entry name" value="HintN"/>
    <property type="match status" value="1"/>
</dbReference>
<feature type="region of interest" description="Disordered" evidence="1">
    <location>
        <begin position="245"/>
        <end position="276"/>
    </location>
</feature>
<dbReference type="Gene3D" id="2.170.16.10">
    <property type="entry name" value="Hedgehog/Intein (Hint) domain"/>
    <property type="match status" value="1"/>
</dbReference>
<evidence type="ECO:0000256" key="1">
    <source>
        <dbReference type="SAM" id="MobiDB-lite"/>
    </source>
</evidence>
<keyword evidence="2" id="KW-0812">Transmembrane</keyword>
<evidence type="ECO:0000259" key="3">
    <source>
        <dbReference type="SMART" id="SM00306"/>
    </source>
</evidence>
<feature type="compositionally biased region" description="Low complexity" evidence="1">
    <location>
        <begin position="104"/>
        <end position="118"/>
    </location>
</feature>
<proteinExistence type="predicted"/>
<evidence type="ECO:0000313" key="4">
    <source>
        <dbReference type="EMBL" id="MBM9619606.1"/>
    </source>
</evidence>
<reference evidence="4 5" key="1">
    <citation type="journal article" date="2016" name="Arch. Microbiol.">
        <title>Streptomyces zhihengii sp. nov., isolated from rhizospheric soil of Psammosilene tunicoides.</title>
        <authorList>
            <person name="Huang M.J."/>
            <person name="Fei J.J."/>
            <person name="Salam N."/>
            <person name="Kim C.J."/>
            <person name="Hozzein W.N."/>
            <person name="Xiao M."/>
            <person name="Huang H.Q."/>
            <person name="Li W.J."/>
        </authorList>
    </citation>
    <scope>NUCLEOTIDE SEQUENCE [LARGE SCALE GENOMIC DNA]</scope>
    <source>
        <strain evidence="4 5">YIM T102</strain>
    </source>
</reference>
<evidence type="ECO:0000256" key="2">
    <source>
        <dbReference type="SAM" id="Phobius"/>
    </source>
</evidence>
<comment type="caution">
    <text evidence="4">The sequence shown here is derived from an EMBL/GenBank/DDBJ whole genome shotgun (WGS) entry which is preliminary data.</text>
</comment>
<dbReference type="Proteomes" id="UP000664109">
    <property type="component" value="Unassembled WGS sequence"/>
</dbReference>
<keyword evidence="5" id="KW-1185">Reference proteome</keyword>
<feature type="transmembrane region" description="Helical" evidence="2">
    <location>
        <begin position="42"/>
        <end position="64"/>
    </location>
</feature>
<evidence type="ECO:0000313" key="5">
    <source>
        <dbReference type="Proteomes" id="UP000664109"/>
    </source>
</evidence>
<dbReference type="CDD" id="cd00081">
    <property type="entry name" value="Hint"/>
    <property type="match status" value="1"/>
</dbReference>
<accession>A0ABS2UPZ5</accession>
<keyword evidence="2" id="KW-1133">Transmembrane helix</keyword>
<name>A0ABS2UPZ5_9ACTN</name>
<feature type="domain" description="Hint" evidence="3">
    <location>
        <begin position="277"/>
        <end position="374"/>
    </location>
</feature>
<protein>
    <recommendedName>
        <fullName evidence="3">Hint domain-containing protein</fullName>
    </recommendedName>
</protein>
<dbReference type="SUPFAM" id="SSF51294">
    <property type="entry name" value="Hedgehog/intein (Hint) domain"/>
    <property type="match status" value="1"/>
</dbReference>
<dbReference type="InterPro" id="IPR036844">
    <property type="entry name" value="Hint_dom_sf"/>
</dbReference>
<sequence length="565" mass="60563">MSVLGEVRRVWRRRGRRGMPRTDARLLGLRGRRRGDRGQTPLEYVGLGLVVVAIIGSLVATGIGQELTVKIGAQVCRITGGGDCGDGGRSNEAQDGRDDDTAPADRPAGDTGDPGDPGQKSPEQIAYEKALKDLQDAESAEKADQDKAIQAAKELAKILADELGITDALDCITEGDMGACTETLINVLTSLIGGAVGKLAAKYGAPWKWKKAYELVQKLKKHGGDLYDGLTGLLKNRKKVKDAQKALDDAKKKYDPDKKKPDERKPDENDPDLCPTAHSFLPGTRVLLASGLSVPIETVRVGDWVVASDPAAGTTGARQVVTTFTTHDDKEFTRLGTASGSVTATDTHPFWIVGAGRWTDAGDIRTGDRLRLPDGSAAEVTTVSRHTQRQTTHDLAVLGLHSYYVAVGSAFALVHNNDPCREWQTDPSVKGPAAGKKLKPPHKRHTVAGAKNGMVKEKNTVILKGREADVDADIQAIAEGKAKLVDNGSAYEINGRKYGVEENGRTFPISGNGLVELDRNEYAALTEIAKAGGRTDVPALTRNPRFANNPAAVEKAKQVYDGTYR</sequence>
<dbReference type="InterPro" id="IPR003587">
    <property type="entry name" value="Hint_dom_N"/>
</dbReference>
<dbReference type="Pfam" id="PF07591">
    <property type="entry name" value="PT-HINT"/>
    <property type="match status" value="1"/>
</dbReference>
<gene>
    <name evidence="4" type="ORF">JE024_12855</name>
</gene>
<dbReference type="RefSeq" id="WP_205373720.1">
    <property type="nucleotide sequence ID" value="NZ_JAFEJA010000001.1"/>
</dbReference>